<dbReference type="Proteomes" id="UP001189624">
    <property type="component" value="Chromosome 3"/>
</dbReference>
<evidence type="ECO:0000313" key="1">
    <source>
        <dbReference type="EMBL" id="CAJ1943718.1"/>
    </source>
</evidence>
<reference evidence="1" key="1">
    <citation type="submission" date="2023-10" db="EMBL/GenBank/DDBJ databases">
        <authorList>
            <person name="Domelevo Entfellner J.-B."/>
        </authorList>
    </citation>
    <scope>NUCLEOTIDE SEQUENCE</scope>
</reference>
<gene>
    <name evidence="1" type="ORF">AYBTSS11_LOCUS11502</name>
</gene>
<name>A0AA86VE47_9FABA</name>
<accession>A0AA86VE47</accession>
<sequence>MDLNKEDNKHERKGQNGVYTMHNKVIYLEALIAMLLIATEPVNMRASFGPSPAQTGLRIGQVSTAFFIFQNDTHRSRLSSYEVPVAPCQHRIRCSPFKREISAKFAEEGNQACNRIVGNTKELE</sequence>
<organism evidence="1 2">
    <name type="scientific">Sphenostylis stenocarpa</name>
    <dbReference type="NCBI Taxonomy" id="92480"/>
    <lineage>
        <taxon>Eukaryota</taxon>
        <taxon>Viridiplantae</taxon>
        <taxon>Streptophyta</taxon>
        <taxon>Embryophyta</taxon>
        <taxon>Tracheophyta</taxon>
        <taxon>Spermatophyta</taxon>
        <taxon>Magnoliopsida</taxon>
        <taxon>eudicotyledons</taxon>
        <taxon>Gunneridae</taxon>
        <taxon>Pentapetalae</taxon>
        <taxon>rosids</taxon>
        <taxon>fabids</taxon>
        <taxon>Fabales</taxon>
        <taxon>Fabaceae</taxon>
        <taxon>Papilionoideae</taxon>
        <taxon>50 kb inversion clade</taxon>
        <taxon>NPAAA clade</taxon>
        <taxon>indigoferoid/millettioid clade</taxon>
        <taxon>Phaseoleae</taxon>
        <taxon>Sphenostylis</taxon>
    </lineage>
</organism>
<protein>
    <submittedName>
        <fullName evidence="1">Uncharacterized protein</fullName>
    </submittedName>
</protein>
<evidence type="ECO:0000313" key="2">
    <source>
        <dbReference type="Proteomes" id="UP001189624"/>
    </source>
</evidence>
<dbReference type="AlphaFoldDB" id="A0AA86VE47"/>
<dbReference type="EMBL" id="OY731400">
    <property type="protein sequence ID" value="CAJ1943718.1"/>
    <property type="molecule type" value="Genomic_DNA"/>
</dbReference>
<proteinExistence type="predicted"/>
<dbReference type="Gramene" id="rna-AYBTSS11_LOCUS11502">
    <property type="protein sequence ID" value="CAJ1943718.1"/>
    <property type="gene ID" value="gene-AYBTSS11_LOCUS11502"/>
</dbReference>
<keyword evidence="2" id="KW-1185">Reference proteome</keyword>